<comment type="caution">
    <text evidence="1">The sequence shown here is derived from an EMBL/GenBank/DDBJ whole genome shotgun (WGS) entry which is preliminary data.</text>
</comment>
<organism evidence="1 2">
    <name type="scientific">Knufia peltigerae</name>
    <dbReference type="NCBI Taxonomy" id="1002370"/>
    <lineage>
        <taxon>Eukaryota</taxon>
        <taxon>Fungi</taxon>
        <taxon>Dikarya</taxon>
        <taxon>Ascomycota</taxon>
        <taxon>Pezizomycotina</taxon>
        <taxon>Eurotiomycetes</taxon>
        <taxon>Chaetothyriomycetidae</taxon>
        <taxon>Chaetothyriales</taxon>
        <taxon>Trichomeriaceae</taxon>
        <taxon>Knufia</taxon>
    </lineage>
</organism>
<dbReference type="EMBL" id="JAPDRN010000140">
    <property type="protein sequence ID" value="KAJ9618571.1"/>
    <property type="molecule type" value="Genomic_DNA"/>
</dbReference>
<dbReference type="AlphaFoldDB" id="A0AA38XS69"/>
<sequence>MAACFLDTPCGIMNRAGNYLVHWQASKIRDMHVEVGGYWLHPPIGRFDQSPVADSRGRTLMIGCVGEGLWQQFR</sequence>
<dbReference type="Proteomes" id="UP001172681">
    <property type="component" value="Unassembled WGS sequence"/>
</dbReference>
<reference evidence="1" key="1">
    <citation type="submission" date="2022-10" db="EMBL/GenBank/DDBJ databases">
        <title>Culturing micro-colonial fungi from biological soil crusts in the Mojave desert and describing Neophaeococcomyces mojavensis, and introducing the new genera and species Taxawa tesnikishii.</title>
        <authorList>
            <person name="Kurbessoian T."/>
            <person name="Stajich J.E."/>
        </authorList>
    </citation>
    <scope>NUCLEOTIDE SEQUENCE</scope>
    <source>
        <strain evidence="1">TK_35</strain>
    </source>
</reference>
<evidence type="ECO:0000313" key="2">
    <source>
        <dbReference type="Proteomes" id="UP001172681"/>
    </source>
</evidence>
<gene>
    <name evidence="1" type="ORF">H2204_012990</name>
</gene>
<proteinExistence type="predicted"/>
<protein>
    <submittedName>
        <fullName evidence="1">Uncharacterized protein</fullName>
    </submittedName>
</protein>
<keyword evidence="2" id="KW-1185">Reference proteome</keyword>
<evidence type="ECO:0000313" key="1">
    <source>
        <dbReference type="EMBL" id="KAJ9618571.1"/>
    </source>
</evidence>
<name>A0AA38XS69_9EURO</name>
<accession>A0AA38XS69</accession>